<dbReference type="SUPFAM" id="SSF48264">
    <property type="entry name" value="Cytochrome P450"/>
    <property type="match status" value="1"/>
</dbReference>
<keyword evidence="2" id="KW-0349">Heme</keyword>
<reference evidence="4 5" key="1">
    <citation type="submission" date="2014-11" db="EMBL/GenBank/DDBJ databases">
        <authorList>
            <person name="Zhu J."/>
            <person name="Qi W."/>
            <person name="Song R."/>
        </authorList>
    </citation>
    <scope>NUCLEOTIDE SEQUENCE [LARGE SCALE GENOMIC DNA]</scope>
</reference>
<keyword evidence="5" id="KW-1185">Reference proteome</keyword>
<dbReference type="OrthoDB" id="3945418at2759"/>
<dbReference type="GO" id="GO:0004497">
    <property type="term" value="F:monooxygenase activity"/>
    <property type="evidence" value="ECO:0007669"/>
    <property type="project" value="InterPro"/>
</dbReference>
<dbReference type="InterPro" id="IPR001128">
    <property type="entry name" value="Cyt_P450"/>
</dbReference>
<evidence type="ECO:0008006" key="6">
    <source>
        <dbReference type="Google" id="ProtNLM"/>
    </source>
</evidence>
<dbReference type="PANTHER" id="PTHR24305">
    <property type="entry name" value="CYTOCHROME P450"/>
    <property type="match status" value="1"/>
</dbReference>
<dbReference type="PRINTS" id="PR00463">
    <property type="entry name" value="EP450I"/>
</dbReference>
<dbReference type="EMBL" id="CDMY01000895">
    <property type="protein sequence ID" value="CEM36490.1"/>
    <property type="molecule type" value="Genomic_DNA"/>
</dbReference>
<feature type="region of interest" description="Disordered" evidence="3">
    <location>
        <begin position="29"/>
        <end position="51"/>
    </location>
</feature>
<evidence type="ECO:0000256" key="3">
    <source>
        <dbReference type="SAM" id="MobiDB-lite"/>
    </source>
</evidence>
<comment type="similarity">
    <text evidence="1">Belongs to the cytochrome P450 family.</text>
</comment>
<dbReference type="InterPro" id="IPR002401">
    <property type="entry name" value="Cyt_P450_E_grp-I"/>
</dbReference>
<dbReference type="PRINTS" id="PR00385">
    <property type="entry name" value="P450"/>
</dbReference>
<evidence type="ECO:0000313" key="4">
    <source>
        <dbReference type="EMBL" id="CEM36490.1"/>
    </source>
</evidence>
<dbReference type="Gene3D" id="1.10.630.10">
    <property type="entry name" value="Cytochrome P450"/>
    <property type="match status" value="1"/>
</dbReference>
<keyword evidence="2" id="KW-0408">Iron</keyword>
<dbReference type="OMA" id="HVKRTIF"/>
<feature type="compositionally biased region" description="Polar residues" evidence="3">
    <location>
        <begin position="31"/>
        <end position="45"/>
    </location>
</feature>
<comment type="cofactor">
    <cofactor evidence="2">
        <name>heme</name>
        <dbReference type="ChEBI" id="CHEBI:30413"/>
    </cofactor>
</comment>
<feature type="binding site" description="axial binding residue" evidence="2">
    <location>
        <position position="471"/>
    </location>
    <ligand>
        <name>heme</name>
        <dbReference type="ChEBI" id="CHEBI:30413"/>
    </ligand>
    <ligandPart>
        <name>Fe</name>
        <dbReference type="ChEBI" id="CHEBI:18248"/>
    </ligandPart>
</feature>
<dbReference type="Proteomes" id="UP000041254">
    <property type="component" value="Unassembled WGS sequence"/>
</dbReference>
<dbReference type="InParanoid" id="A0A0G4GZ97"/>
<dbReference type="InterPro" id="IPR036396">
    <property type="entry name" value="Cyt_P450_sf"/>
</dbReference>
<gene>
    <name evidence="4" type="ORF">Vbra_22422</name>
</gene>
<sequence>MLRLVAGISAGVVCLIGLEELIRRKRKKAANASSTKDAKQQGATRQDTRQITPEEKLTLRQVPRVPVSIMEAFQAMRSGQEAHLFEQWRDEMDSDLFYLQLPLCQRAYVCTDPSCWDALVGPAGLDKSHRYHLFDLFGEGALTRTRQMITRKTSGEHWHAIRKALSPAFANRTLLTKTPIYHRVLGSFVKALDDAADKHLAVDMPKWGLRYTIDMIGEVAFNYSFHAFDAERNGEALALLRAIDFIFQEVWSTLVNPFRPYMIWCSQVREYYRCIRLFRDVCRKIYQQFLDTPPDKRDATSVIYYIHNAPYPTEFEKLCDIYNLLWAGHDTTGYTIAWGVYHLSSNPRALKKLQQELDAATFENEFPTYEELGQLPYFNACVKEFMRITPVVGNGGLRQTEGGIKVTSRGVDYWIPGGYEIFFPLLPPFRDDRIWGDGKVFRPERWLEASEEQLKLYNKVFQPFSVAPRSCIAQHLASIEVRMTMAALFKRFEFEVTTEPDPYYAITYKPRGLMVKPIRRT</sequence>
<dbReference type="Pfam" id="PF00067">
    <property type="entry name" value="p450"/>
    <property type="match status" value="1"/>
</dbReference>
<proteinExistence type="inferred from homology"/>
<dbReference type="GO" id="GO:0020037">
    <property type="term" value="F:heme binding"/>
    <property type="evidence" value="ECO:0007669"/>
    <property type="project" value="InterPro"/>
</dbReference>
<accession>A0A0G4GZ97</accession>
<dbReference type="PANTHER" id="PTHR24305:SF166">
    <property type="entry name" value="CYTOCHROME P450 12A4, MITOCHONDRIAL-RELATED"/>
    <property type="match status" value="1"/>
</dbReference>
<protein>
    <recommendedName>
        <fullName evidence="6">Cytochrome P450</fullName>
    </recommendedName>
</protein>
<dbReference type="GO" id="GO:0005506">
    <property type="term" value="F:iron ion binding"/>
    <property type="evidence" value="ECO:0007669"/>
    <property type="project" value="InterPro"/>
</dbReference>
<evidence type="ECO:0000256" key="1">
    <source>
        <dbReference type="ARBA" id="ARBA00010617"/>
    </source>
</evidence>
<dbReference type="InterPro" id="IPR050121">
    <property type="entry name" value="Cytochrome_P450_monoxygenase"/>
</dbReference>
<dbReference type="AlphaFoldDB" id="A0A0G4GZ97"/>
<dbReference type="VEuPathDB" id="CryptoDB:Vbra_22422"/>
<organism evidence="4 5">
    <name type="scientific">Vitrella brassicaformis (strain CCMP3155)</name>
    <dbReference type="NCBI Taxonomy" id="1169540"/>
    <lineage>
        <taxon>Eukaryota</taxon>
        <taxon>Sar</taxon>
        <taxon>Alveolata</taxon>
        <taxon>Colpodellida</taxon>
        <taxon>Vitrellaceae</taxon>
        <taxon>Vitrella</taxon>
    </lineage>
</organism>
<evidence type="ECO:0000313" key="5">
    <source>
        <dbReference type="Proteomes" id="UP000041254"/>
    </source>
</evidence>
<dbReference type="STRING" id="1169540.A0A0G4GZ97"/>
<dbReference type="GO" id="GO:0016705">
    <property type="term" value="F:oxidoreductase activity, acting on paired donors, with incorporation or reduction of molecular oxygen"/>
    <property type="evidence" value="ECO:0007669"/>
    <property type="project" value="InterPro"/>
</dbReference>
<keyword evidence="2" id="KW-0479">Metal-binding</keyword>
<name>A0A0G4GZ97_VITBC</name>
<dbReference type="PhylomeDB" id="A0A0G4GZ97"/>
<evidence type="ECO:0000256" key="2">
    <source>
        <dbReference type="PIRSR" id="PIRSR602401-1"/>
    </source>
</evidence>